<dbReference type="OrthoDB" id="1681765at2759"/>
<protein>
    <submittedName>
        <fullName evidence="1">Retrotransposon protein</fullName>
    </submittedName>
</protein>
<evidence type="ECO:0000313" key="4">
    <source>
        <dbReference type="Proteomes" id="UP000321947"/>
    </source>
</evidence>
<dbReference type="Proteomes" id="UP000321947">
    <property type="component" value="Unassembled WGS sequence"/>
</dbReference>
<gene>
    <name evidence="2" type="ORF">E5676_scaffold392G00540</name>
    <name evidence="1" type="ORF">E6C27_scaffold238G001370</name>
</gene>
<comment type="caution">
    <text evidence="1">The sequence shown here is derived from an EMBL/GenBank/DDBJ whole genome shotgun (WGS) entry which is preliminary data.</text>
</comment>
<organism evidence="1 3">
    <name type="scientific">Cucumis melo var. makuwa</name>
    <name type="common">Oriental melon</name>
    <dbReference type="NCBI Taxonomy" id="1194695"/>
    <lineage>
        <taxon>Eukaryota</taxon>
        <taxon>Viridiplantae</taxon>
        <taxon>Streptophyta</taxon>
        <taxon>Embryophyta</taxon>
        <taxon>Tracheophyta</taxon>
        <taxon>Spermatophyta</taxon>
        <taxon>Magnoliopsida</taxon>
        <taxon>eudicotyledons</taxon>
        <taxon>Gunneridae</taxon>
        <taxon>Pentapetalae</taxon>
        <taxon>rosids</taxon>
        <taxon>fabids</taxon>
        <taxon>Cucurbitales</taxon>
        <taxon>Cucurbitaceae</taxon>
        <taxon>Benincaseae</taxon>
        <taxon>Cucumis</taxon>
    </lineage>
</organism>
<dbReference type="Proteomes" id="UP000321393">
    <property type="component" value="Unassembled WGS sequence"/>
</dbReference>
<dbReference type="EMBL" id="SSTD01005932">
    <property type="protein sequence ID" value="TYK21088.1"/>
    <property type="molecule type" value="Genomic_DNA"/>
</dbReference>
<name>A0A5A7VK05_CUCMM</name>
<evidence type="ECO:0000313" key="3">
    <source>
        <dbReference type="Proteomes" id="UP000321393"/>
    </source>
</evidence>
<reference evidence="3 4" key="1">
    <citation type="submission" date="2019-08" db="EMBL/GenBank/DDBJ databases">
        <title>Draft genome sequences of two oriental melons (Cucumis melo L. var makuwa).</title>
        <authorList>
            <person name="Kwon S.-Y."/>
        </authorList>
    </citation>
    <scope>NUCLEOTIDE SEQUENCE [LARGE SCALE GENOMIC DNA]</scope>
    <source>
        <strain evidence="4">cv. Chang Bougi</strain>
        <strain evidence="3">cv. SW 3</strain>
        <tissue evidence="1">Leaf</tissue>
    </source>
</reference>
<accession>A0A5A7VK05</accession>
<sequence>MAAAAIPMAAVTGSASIWVSPRTVVGLSSIEIVDVEEMVVMFLHVLAHDVKNSNLFGALDEMYIKVNVPATDRLTFSIRGKLRLMYLASTTRKGILFTSSPVGKDPKQTVDSPGCPCTIKQTTSAKGGQRYHLQEWRGVGNVSTTVKEYFNIKHSSVKNVIERTFGVLKGCWAILRGNSYYPSKCSIAPS</sequence>
<evidence type="ECO:0000313" key="2">
    <source>
        <dbReference type="EMBL" id="TYK21088.1"/>
    </source>
</evidence>
<proteinExistence type="predicted"/>
<dbReference type="AlphaFoldDB" id="A0A5A7VK05"/>
<dbReference type="EMBL" id="SSTE01000109">
    <property type="protein sequence ID" value="KAA0068168.1"/>
    <property type="molecule type" value="Genomic_DNA"/>
</dbReference>
<dbReference type="STRING" id="1194695.A0A5A7VK05"/>
<evidence type="ECO:0000313" key="1">
    <source>
        <dbReference type="EMBL" id="KAA0068168.1"/>
    </source>
</evidence>